<name>A0A9P4NA29_9PLEO</name>
<reference evidence="2" key="1">
    <citation type="journal article" date="2020" name="Stud. Mycol.">
        <title>101 Dothideomycetes genomes: A test case for predicting lifestyles and emergence of pathogens.</title>
        <authorList>
            <person name="Haridas S."/>
            <person name="Albert R."/>
            <person name="Binder M."/>
            <person name="Bloem J."/>
            <person name="LaButti K."/>
            <person name="Salamov A."/>
            <person name="Andreopoulos B."/>
            <person name="Baker S."/>
            <person name="Barry K."/>
            <person name="Bills G."/>
            <person name="Bluhm B."/>
            <person name="Cannon C."/>
            <person name="Castanera R."/>
            <person name="Culley D."/>
            <person name="Daum C."/>
            <person name="Ezra D."/>
            <person name="Gonzalez J."/>
            <person name="Henrissat B."/>
            <person name="Kuo A."/>
            <person name="Liang C."/>
            <person name="Lipzen A."/>
            <person name="Lutzoni F."/>
            <person name="Magnuson J."/>
            <person name="Mondo S."/>
            <person name="Nolan M."/>
            <person name="Ohm R."/>
            <person name="Pangilinan J."/>
            <person name="Park H.-J."/>
            <person name="Ramirez L."/>
            <person name="Alfaro M."/>
            <person name="Sun H."/>
            <person name="Tritt A."/>
            <person name="Yoshinaga Y."/>
            <person name="Zwiers L.-H."/>
            <person name="Turgeon B."/>
            <person name="Goodwin S."/>
            <person name="Spatafora J."/>
            <person name="Crous P."/>
            <person name="Grigoriev I."/>
        </authorList>
    </citation>
    <scope>NUCLEOTIDE SEQUENCE [LARGE SCALE GENOMIC DNA]</scope>
    <source>
        <strain evidence="2">CBS 304.66</strain>
    </source>
</reference>
<dbReference type="AlphaFoldDB" id="A0A9P4NA29"/>
<gene>
    <name evidence="1" type="ORF">CC78DRAFT_529171</name>
</gene>
<accession>A0A9P4NA29</accession>
<dbReference type="EMBL" id="ML986582">
    <property type="protein sequence ID" value="KAF2269382.1"/>
    <property type="molecule type" value="Genomic_DNA"/>
</dbReference>
<protein>
    <submittedName>
        <fullName evidence="1">Uncharacterized protein</fullName>
    </submittedName>
</protein>
<proteinExistence type="predicted"/>
<organism evidence="1 2">
    <name type="scientific">Lojkania enalia</name>
    <dbReference type="NCBI Taxonomy" id="147567"/>
    <lineage>
        <taxon>Eukaryota</taxon>
        <taxon>Fungi</taxon>
        <taxon>Dikarya</taxon>
        <taxon>Ascomycota</taxon>
        <taxon>Pezizomycotina</taxon>
        <taxon>Dothideomycetes</taxon>
        <taxon>Pleosporomycetidae</taxon>
        <taxon>Pleosporales</taxon>
        <taxon>Pleosporales incertae sedis</taxon>
        <taxon>Lojkania</taxon>
    </lineage>
</organism>
<keyword evidence="2" id="KW-1185">Reference proteome</keyword>
<evidence type="ECO:0000313" key="2">
    <source>
        <dbReference type="Proteomes" id="UP000800093"/>
    </source>
</evidence>
<evidence type="ECO:0000313" key="1">
    <source>
        <dbReference type="EMBL" id="KAF2269382.1"/>
    </source>
</evidence>
<dbReference type="OrthoDB" id="5405126at2759"/>
<comment type="caution">
    <text evidence="1">The sequence shown here is derived from an EMBL/GenBank/DDBJ whole genome shotgun (WGS) entry which is preliminary data.</text>
</comment>
<sequence>MNCIRRSCQSALSTPQSIHPFSNGSRRAFSRNSACQRRALPTFLEPSTPELASLLTALNSKVLLPEHLTPEQQKLVYRQENRARLEAEPIEITLGDVTLPLEHIDRNRDIPDRWRTVKGIVEGSKTLDDWKNVIRMMEGFRNASIQLKPQWQKKIVRSLNQAGMQHLVLKALQQPRETGLRLRDPTVAHHVFRGIHEKAAGAGWAEEETKKALSLAEQVIELLEDKEHLGGAQPVPGDLRSSPFVIAIPLEMAAVRAKKHTAGQDADRKVAKYASRLMNSLHQDNFLSSTLPQEFQFLNPPRDFPTKRDHLLATIHLKRSIFQLVPLLSALKTALDVLGQDMPRTQEAQQLVNDIQKALKQGKSFIQKNKNSKNYDGSALKAIEDVEKL</sequence>
<dbReference type="Proteomes" id="UP000800093">
    <property type="component" value="Unassembled WGS sequence"/>
</dbReference>